<evidence type="ECO:0000313" key="3">
    <source>
        <dbReference type="Proteomes" id="UP000250125"/>
    </source>
</evidence>
<dbReference type="Proteomes" id="UP000250125">
    <property type="component" value="Chromosome"/>
</dbReference>
<keyword evidence="3" id="KW-1185">Reference proteome</keyword>
<feature type="transmembrane region" description="Helical" evidence="1">
    <location>
        <begin position="114"/>
        <end position="132"/>
    </location>
</feature>
<dbReference type="GeneID" id="33316596"/>
<evidence type="ECO:0000256" key="1">
    <source>
        <dbReference type="SAM" id="Phobius"/>
    </source>
</evidence>
<keyword evidence="1" id="KW-1133">Transmembrane helix</keyword>
<proteinExistence type="predicted"/>
<feature type="transmembrane region" description="Helical" evidence="1">
    <location>
        <begin position="44"/>
        <end position="66"/>
    </location>
</feature>
<feature type="transmembrane region" description="Helical" evidence="1">
    <location>
        <begin position="144"/>
        <end position="167"/>
    </location>
</feature>
<name>A0A2Z2MH84_9EURY</name>
<organism evidence="2 3">
    <name type="scientific">Thermococcus siculi</name>
    <dbReference type="NCBI Taxonomy" id="72803"/>
    <lineage>
        <taxon>Archaea</taxon>
        <taxon>Methanobacteriati</taxon>
        <taxon>Methanobacteriota</taxon>
        <taxon>Thermococci</taxon>
        <taxon>Thermococcales</taxon>
        <taxon>Thermococcaceae</taxon>
        <taxon>Thermococcus</taxon>
    </lineage>
</organism>
<keyword evidence="1" id="KW-0812">Transmembrane</keyword>
<dbReference type="KEGG" id="tsl:A3L11_00115"/>
<dbReference type="OrthoDB" id="100684at2157"/>
<evidence type="ECO:0000313" key="2">
    <source>
        <dbReference type="EMBL" id="ASJ07719.1"/>
    </source>
</evidence>
<sequence>MGSKVWELEKEIEGRDPLSFLIALVIFFGIVFLVGDAFDDAGTAFGFIVGFESIFGIPIASIFLIAELHTLKADPQKFIEAYRKDEPQTPEIEILEKAYSEPHKYISEAFRDTLLLWLGLGAITALVDIAVITGSLEIKDLTKFWVLIGLSSLLSAASFILMIIFYLRKRSIEKALFAIQLKKSDKAEISIKI</sequence>
<feature type="transmembrane region" description="Helical" evidence="1">
    <location>
        <begin position="20"/>
        <end position="38"/>
    </location>
</feature>
<protein>
    <submittedName>
        <fullName evidence="2">Uncharacterized protein</fullName>
    </submittedName>
</protein>
<reference evidence="2 3" key="1">
    <citation type="submission" date="2016-04" db="EMBL/GenBank/DDBJ databases">
        <title>Complete genome sequence of Thermococcus siculi type strain RG-20.</title>
        <authorList>
            <person name="Oger P.M."/>
        </authorList>
    </citation>
    <scope>NUCLEOTIDE SEQUENCE [LARGE SCALE GENOMIC DNA]</scope>
    <source>
        <strain evidence="2 3">RG-20</strain>
    </source>
</reference>
<dbReference type="AlphaFoldDB" id="A0A2Z2MH84"/>
<gene>
    <name evidence="2" type="ORF">A3L11_00115</name>
</gene>
<keyword evidence="1" id="KW-0472">Membrane</keyword>
<accession>A0A2Z2MH84</accession>
<dbReference type="RefSeq" id="WP_088854964.1">
    <property type="nucleotide sequence ID" value="NZ_CP015103.1"/>
</dbReference>
<dbReference type="EMBL" id="CP015103">
    <property type="protein sequence ID" value="ASJ07719.1"/>
    <property type="molecule type" value="Genomic_DNA"/>
</dbReference>